<dbReference type="EMBL" id="JADOXO010000047">
    <property type="protein sequence ID" value="KAF9817079.1"/>
    <property type="molecule type" value="Genomic_DNA"/>
</dbReference>
<dbReference type="Proteomes" id="UP000639403">
    <property type="component" value="Unassembled WGS sequence"/>
</dbReference>
<comment type="caution">
    <text evidence="1">The sequence shown here is derived from an EMBL/GenBank/DDBJ whole genome shotgun (WGS) entry which is preliminary data.</text>
</comment>
<evidence type="ECO:0000313" key="2">
    <source>
        <dbReference type="Proteomes" id="UP000639403"/>
    </source>
</evidence>
<dbReference type="AlphaFoldDB" id="A0A8H7P5A9"/>
<accession>A0A8H7P5A9</accession>
<evidence type="ECO:0000313" key="1">
    <source>
        <dbReference type="EMBL" id="KAF9817079.1"/>
    </source>
</evidence>
<sequence>MNQALANRISALIGEDRMNTEGEVNGVWNAYARLCSLHGVPMIDLGDLCRVLGLYLPTNNLNNVISPEGSIVGGGKTDIMIWNYTYNAANTGITQSFPVLLLEGKRVGGDNFDAIKAQLRSYLEDSGFDRCWAIGARGQKMKFWRYIRDRPEDKMRPLRNTAERVSSSHRTM</sequence>
<reference evidence="1" key="1">
    <citation type="submission" date="2020-11" db="EMBL/GenBank/DDBJ databases">
        <authorList>
            <person name="Koelle M."/>
            <person name="Horta M.A.C."/>
            <person name="Nowrousian M."/>
            <person name="Ohm R.A."/>
            <person name="Benz P."/>
            <person name="Pilgard A."/>
        </authorList>
    </citation>
    <scope>NUCLEOTIDE SEQUENCE</scope>
    <source>
        <strain evidence="1">FPRL280</strain>
    </source>
</reference>
<protein>
    <submittedName>
        <fullName evidence="1">Uncharacterized protein</fullName>
    </submittedName>
</protein>
<organism evidence="1 2">
    <name type="scientific">Rhodonia placenta</name>
    <dbReference type="NCBI Taxonomy" id="104341"/>
    <lineage>
        <taxon>Eukaryota</taxon>
        <taxon>Fungi</taxon>
        <taxon>Dikarya</taxon>
        <taxon>Basidiomycota</taxon>
        <taxon>Agaricomycotina</taxon>
        <taxon>Agaricomycetes</taxon>
        <taxon>Polyporales</taxon>
        <taxon>Adustoporiaceae</taxon>
        <taxon>Rhodonia</taxon>
    </lineage>
</organism>
<name>A0A8H7P5A9_9APHY</name>
<gene>
    <name evidence="1" type="ORF">IEO21_03661</name>
</gene>
<proteinExistence type="predicted"/>
<reference evidence="1" key="2">
    <citation type="journal article" name="Front. Microbiol.">
        <title>Degradative Capacity of Two Strains of Rhodonia placenta: From Phenotype to Genotype.</title>
        <authorList>
            <person name="Kolle M."/>
            <person name="Horta M.A.C."/>
            <person name="Nowrousian M."/>
            <person name="Ohm R.A."/>
            <person name="Benz J.P."/>
            <person name="Pilgard A."/>
        </authorList>
    </citation>
    <scope>NUCLEOTIDE SEQUENCE</scope>
    <source>
        <strain evidence="1">FPRL280</strain>
    </source>
</reference>